<proteinExistence type="predicted"/>
<keyword evidence="3" id="KW-1185">Reference proteome</keyword>
<feature type="region of interest" description="Disordered" evidence="1">
    <location>
        <begin position="1"/>
        <end position="27"/>
    </location>
</feature>
<comment type="caution">
    <text evidence="2">The sequence shown here is derived from an EMBL/GenBank/DDBJ whole genome shotgun (WGS) entry which is preliminary data.</text>
</comment>
<reference evidence="2 3" key="1">
    <citation type="submission" date="2020-08" db="EMBL/GenBank/DDBJ databases">
        <title>A Genomic Blueprint of the Chicken Gut Microbiome.</title>
        <authorList>
            <person name="Gilroy R."/>
            <person name="Ravi A."/>
            <person name="Getino M."/>
            <person name="Pursley I."/>
            <person name="Horton D.L."/>
            <person name="Alikhan N.-F."/>
            <person name="Baker D."/>
            <person name="Gharbi K."/>
            <person name="Hall N."/>
            <person name="Watson M."/>
            <person name="Adriaenssens E.M."/>
            <person name="Foster-Nyarko E."/>
            <person name="Jarju S."/>
            <person name="Secka A."/>
            <person name="Antonio M."/>
            <person name="Oren A."/>
            <person name="Chaudhuri R."/>
            <person name="La Ragione R.M."/>
            <person name="Hildebrand F."/>
            <person name="Pallen M.J."/>
        </authorList>
    </citation>
    <scope>NUCLEOTIDE SEQUENCE [LARGE SCALE GENOMIC DNA]</scope>
    <source>
        <strain evidence="2 3">Sa2CUA8</strain>
    </source>
</reference>
<name>A0ABR8UZ85_9CELL</name>
<evidence type="ECO:0000313" key="2">
    <source>
        <dbReference type="EMBL" id="MBD7997551.1"/>
    </source>
</evidence>
<dbReference type="RefSeq" id="WP_191789282.1">
    <property type="nucleotide sequence ID" value="NZ_JACSQE010000002.1"/>
</dbReference>
<evidence type="ECO:0000313" key="3">
    <source>
        <dbReference type="Proteomes" id="UP000633601"/>
    </source>
</evidence>
<dbReference type="EMBL" id="JACSQE010000002">
    <property type="protein sequence ID" value="MBD7997551.1"/>
    <property type="molecule type" value="Genomic_DNA"/>
</dbReference>
<accession>A0ABR8UZ85</accession>
<protein>
    <submittedName>
        <fullName evidence="2">Uncharacterized protein</fullName>
    </submittedName>
</protein>
<evidence type="ECO:0000256" key="1">
    <source>
        <dbReference type="SAM" id="MobiDB-lite"/>
    </source>
</evidence>
<sequence length="52" mass="6117">MTLAHDERRGGRKVERESINDDVEFDRTHQAGKKPTVIKKLSGFFDRFRDLL</sequence>
<gene>
    <name evidence="2" type="ORF">H9640_03165</name>
</gene>
<dbReference type="Proteomes" id="UP000633601">
    <property type="component" value="Unassembled WGS sequence"/>
</dbReference>
<organism evidence="2 3">
    <name type="scientific">Oerskovia gallyi</name>
    <dbReference type="NCBI Taxonomy" id="2762226"/>
    <lineage>
        <taxon>Bacteria</taxon>
        <taxon>Bacillati</taxon>
        <taxon>Actinomycetota</taxon>
        <taxon>Actinomycetes</taxon>
        <taxon>Micrococcales</taxon>
        <taxon>Cellulomonadaceae</taxon>
        <taxon>Oerskovia</taxon>
    </lineage>
</organism>